<evidence type="ECO:0000313" key="2">
    <source>
        <dbReference type="Proteomes" id="UP000245908"/>
    </source>
</evidence>
<accession>A0A2T9WT90</accession>
<gene>
    <name evidence="1" type="ORF">DDW05_01885</name>
</gene>
<dbReference type="EMBL" id="QEFH01000012">
    <property type="protein sequence ID" value="PVU71032.1"/>
    <property type="molecule type" value="Genomic_DNA"/>
</dbReference>
<organism evidence="1 2">
    <name type="scientific">Nanobsidianus stetteri</name>
    <dbReference type="NCBI Taxonomy" id="1294122"/>
    <lineage>
        <taxon>Archaea</taxon>
        <taxon>Nanobdellota</taxon>
        <taxon>Candidatus Nanoarchaeia</taxon>
        <taxon>Nanoarchaeales</taxon>
        <taxon>Nanopusillaceae</taxon>
        <taxon>Candidatus Nanobsidianus</taxon>
    </lineage>
</organism>
<dbReference type="Proteomes" id="UP000245908">
    <property type="component" value="Unassembled WGS sequence"/>
</dbReference>
<proteinExistence type="predicted"/>
<name>A0A2T9WT90_NANST</name>
<evidence type="ECO:0000313" key="1">
    <source>
        <dbReference type="EMBL" id="PVU71032.1"/>
    </source>
</evidence>
<dbReference type="AlphaFoldDB" id="A0A2T9WT90"/>
<reference evidence="1 2" key="1">
    <citation type="journal article" date="2015" name="Appl. Environ. Microbiol.">
        <title>Nanoarchaeota, Their Sulfolobales Host, and Nanoarchaeota Virus Distribution across Yellowstone National Park Hot Springs.</title>
        <authorList>
            <person name="Munson-McGee J.H."/>
            <person name="Field E.K."/>
            <person name="Bateson M."/>
            <person name="Rooney C."/>
            <person name="Stepanauskas R."/>
            <person name="Young M.J."/>
        </authorList>
    </citation>
    <scope>NUCLEOTIDE SEQUENCE [LARGE SCALE GENOMIC DNA]</scope>
    <source>
        <strain evidence="1">SCGC AB-777_O03</strain>
    </source>
</reference>
<protein>
    <submittedName>
        <fullName evidence="1">Uncharacterized protein</fullName>
    </submittedName>
</protein>
<comment type="caution">
    <text evidence="1">The sequence shown here is derived from an EMBL/GenBank/DDBJ whole genome shotgun (WGS) entry which is preliminary data.</text>
</comment>
<sequence length="102" mass="12377">MEVKLILNGIGNNFLFSEQDIYKFFDYLIDKYKLVINNKKIIISDKERFSSFLFDTNKFTIALNYWERIDYCFIYISSNNFDLSNLVHDLLEYLKPKYFKIV</sequence>